<name>A0ABS3VQ99_MICEH</name>
<dbReference type="PANTHER" id="PTHR43877">
    <property type="entry name" value="AMINOALKYLPHOSPHONATE N-ACETYLTRANSFERASE-RELATED-RELATED"/>
    <property type="match status" value="1"/>
</dbReference>
<evidence type="ECO:0000313" key="5">
    <source>
        <dbReference type="Proteomes" id="UP000823521"/>
    </source>
</evidence>
<keyword evidence="1" id="KW-0808">Transferase</keyword>
<dbReference type="InterPro" id="IPR016181">
    <property type="entry name" value="Acyl_CoA_acyltransferase"/>
</dbReference>
<dbReference type="PROSITE" id="PS51186">
    <property type="entry name" value="GNAT"/>
    <property type="match status" value="1"/>
</dbReference>
<dbReference type="InterPro" id="IPR050832">
    <property type="entry name" value="Bact_Acetyltransf"/>
</dbReference>
<reference evidence="4 5" key="1">
    <citation type="submission" date="2019-12" db="EMBL/GenBank/DDBJ databases">
        <title>Whole genome sequencing of endophytic Actinobacterium Micromonospora sp. MPMI6T.</title>
        <authorList>
            <person name="Evv R."/>
            <person name="Podile A.R."/>
        </authorList>
    </citation>
    <scope>NUCLEOTIDE SEQUENCE [LARGE SCALE GENOMIC DNA]</scope>
    <source>
        <strain evidence="4 5">MPMI6</strain>
    </source>
</reference>
<sequence>MGATGPVVRAAGPADFPAVAQLTLAAYRADGQLDSDGRYAAVLADVATRAADGTVLVAADPATGELLGSVTFVLPGSRYAEISGPGEAEFRMLAVHPDAQGRGVGELLIRSCAERAVRSGRRALVICTRRGFAGVAQRIYARLGFTRTPERDWSPAPGVDLMALRLDLAGADGVPVGVGSPSGGTG</sequence>
<keyword evidence="5" id="KW-1185">Reference proteome</keyword>
<comment type="caution">
    <text evidence="4">The sequence shown here is derived from an EMBL/GenBank/DDBJ whole genome shotgun (WGS) entry which is preliminary data.</text>
</comment>
<dbReference type="InterPro" id="IPR000182">
    <property type="entry name" value="GNAT_dom"/>
</dbReference>
<dbReference type="SUPFAM" id="SSF55729">
    <property type="entry name" value="Acyl-CoA N-acyltransferases (Nat)"/>
    <property type="match status" value="1"/>
</dbReference>
<dbReference type="Pfam" id="PF13508">
    <property type="entry name" value="Acetyltransf_7"/>
    <property type="match status" value="1"/>
</dbReference>
<feature type="domain" description="N-acetyltransferase" evidence="3">
    <location>
        <begin position="6"/>
        <end position="167"/>
    </location>
</feature>
<organism evidence="4 5">
    <name type="scientific">Micromonospora echinofusca</name>
    <dbReference type="NCBI Taxonomy" id="47858"/>
    <lineage>
        <taxon>Bacteria</taxon>
        <taxon>Bacillati</taxon>
        <taxon>Actinomycetota</taxon>
        <taxon>Actinomycetes</taxon>
        <taxon>Micromonosporales</taxon>
        <taxon>Micromonosporaceae</taxon>
        <taxon>Micromonospora</taxon>
    </lineage>
</organism>
<gene>
    <name evidence="4" type="ORF">GSF22_11840</name>
</gene>
<evidence type="ECO:0000256" key="1">
    <source>
        <dbReference type="ARBA" id="ARBA00022679"/>
    </source>
</evidence>
<dbReference type="Gene3D" id="3.40.630.30">
    <property type="match status" value="1"/>
</dbReference>
<evidence type="ECO:0000256" key="2">
    <source>
        <dbReference type="ARBA" id="ARBA00023315"/>
    </source>
</evidence>
<dbReference type="EMBL" id="WVUH01000080">
    <property type="protein sequence ID" value="MBO4206690.1"/>
    <property type="molecule type" value="Genomic_DNA"/>
</dbReference>
<dbReference type="PANTHER" id="PTHR43877:SF1">
    <property type="entry name" value="ACETYLTRANSFERASE"/>
    <property type="match status" value="1"/>
</dbReference>
<protein>
    <submittedName>
        <fullName evidence="4">GNAT family N-acetyltransferase</fullName>
    </submittedName>
</protein>
<evidence type="ECO:0000313" key="4">
    <source>
        <dbReference type="EMBL" id="MBO4206690.1"/>
    </source>
</evidence>
<dbReference type="CDD" id="cd04301">
    <property type="entry name" value="NAT_SF"/>
    <property type="match status" value="1"/>
</dbReference>
<accession>A0ABS3VQ99</accession>
<evidence type="ECO:0000259" key="3">
    <source>
        <dbReference type="PROSITE" id="PS51186"/>
    </source>
</evidence>
<keyword evidence="2" id="KW-0012">Acyltransferase</keyword>
<dbReference type="Proteomes" id="UP000823521">
    <property type="component" value="Unassembled WGS sequence"/>
</dbReference>
<proteinExistence type="predicted"/>